<dbReference type="PROSITE" id="PS51016">
    <property type="entry name" value="MYTH4"/>
    <property type="match status" value="2"/>
</dbReference>
<dbReference type="EMBL" id="JAOTOJ010000002">
    <property type="protein sequence ID" value="KAK9406887.1"/>
    <property type="molecule type" value="Genomic_DNA"/>
</dbReference>
<dbReference type="SMART" id="SM00326">
    <property type="entry name" value="SH3"/>
    <property type="match status" value="1"/>
</dbReference>
<feature type="domain" description="SH3" evidence="9">
    <location>
        <begin position="1038"/>
        <end position="1099"/>
    </location>
</feature>
<evidence type="ECO:0000256" key="8">
    <source>
        <dbReference type="SAM" id="MobiDB-lite"/>
    </source>
</evidence>
<feature type="region of interest" description="Disordered" evidence="8">
    <location>
        <begin position="658"/>
        <end position="686"/>
    </location>
</feature>
<evidence type="ECO:0000313" key="13">
    <source>
        <dbReference type="Proteomes" id="UP001474421"/>
    </source>
</evidence>
<keyword evidence="13" id="KW-1185">Reference proteome</keyword>
<dbReference type="SUPFAM" id="SSF50044">
    <property type="entry name" value="SH3-domain"/>
    <property type="match status" value="1"/>
</dbReference>
<keyword evidence="3 7" id="KW-0728">SH3 domain</keyword>
<dbReference type="SUPFAM" id="SSF52540">
    <property type="entry name" value="P-loop containing nucleoside triphosphate hydrolases"/>
    <property type="match status" value="1"/>
</dbReference>
<dbReference type="SMART" id="SM00015">
    <property type="entry name" value="IQ"/>
    <property type="match status" value="2"/>
</dbReference>
<evidence type="ECO:0000256" key="2">
    <source>
        <dbReference type="ARBA" id="ARBA00008314"/>
    </source>
</evidence>
<dbReference type="InterPro" id="IPR038185">
    <property type="entry name" value="MyTH4_dom_sf"/>
</dbReference>
<dbReference type="Gene3D" id="1.20.5.190">
    <property type="match status" value="1"/>
</dbReference>
<dbReference type="InterPro" id="IPR000857">
    <property type="entry name" value="MyTH4_dom"/>
</dbReference>
<dbReference type="InterPro" id="IPR000048">
    <property type="entry name" value="IQ_motif_EF-hand-BS"/>
</dbReference>
<proteinExistence type="inferred from homology"/>
<dbReference type="InterPro" id="IPR001452">
    <property type="entry name" value="SH3_domain"/>
</dbReference>
<dbReference type="GO" id="GO:0003779">
    <property type="term" value="F:actin binding"/>
    <property type="evidence" value="ECO:0007669"/>
    <property type="project" value="UniProtKB-KW"/>
</dbReference>
<dbReference type="InterPro" id="IPR051567">
    <property type="entry name" value="Unconventional_Myosin_ATPase"/>
</dbReference>
<organism evidence="12 13">
    <name type="scientific">Crotalus adamanteus</name>
    <name type="common">Eastern diamondback rattlesnake</name>
    <dbReference type="NCBI Taxonomy" id="8729"/>
    <lineage>
        <taxon>Eukaryota</taxon>
        <taxon>Metazoa</taxon>
        <taxon>Chordata</taxon>
        <taxon>Craniata</taxon>
        <taxon>Vertebrata</taxon>
        <taxon>Euteleostomi</taxon>
        <taxon>Lepidosauria</taxon>
        <taxon>Squamata</taxon>
        <taxon>Bifurcata</taxon>
        <taxon>Unidentata</taxon>
        <taxon>Episquamata</taxon>
        <taxon>Toxicofera</taxon>
        <taxon>Serpentes</taxon>
        <taxon>Colubroidea</taxon>
        <taxon>Viperidae</taxon>
        <taxon>Crotalinae</taxon>
        <taxon>Crotalus</taxon>
    </lineage>
</organism>
<evidence type="ECO:0000259" key="11">
    <source>
        <dbReference type="PROSITE" id="PS51016"/>
    </source>
</evidence>
<feature type="domain" description="MyTH4" evidence="11">
    <location>
        <begin position="175"/>
        <end position="326"/>
    </location>
</feature>
<dbReference type="PROSITE" id="PS50002">
    <property type="entry name" value="SH3"/>
    <property type="match status" value="1"/>
</dbReference>
<dbReference type="SMART" id="SM00139">
    <property type="entry name" value="MyTH4"/>
    <property type="match status" value="2"/>
</dbReference>
<dbReference type="InterPro" id="IPR000299">
    <property type="entry name" value="FERM_domain"/>
</dbReference>
<dbReference type="PANTHER" id="PTHR22692:SF16">
    <property type="entry name" value="MYOSIN XVB"/>
    <property type="match status" value="1"/>
</dbReference>
<evidence type="ECO:0000256" key="3">
    <source>
        <dbReference type="ARBA" id="ARBA00022443"/>
    </source>
</evidence>
<dbReference type="Pfam" id="PF00373">
    <property type="entry name" value="FERM_M"/>
    <property type="match status" value="1"/>
</dbReference>
<feature type="compositionally biased region" description="Pro residues" evidence="8">
    <location>
        <begin position="801"/>
        <end position="815"/>
    </location>
</feature>
<dbReference type="InterPro" id="IPR035963">
    <property type="entry name" value="FERM_2"/>
</dbReference>
<keyword evidence="6" id="KW-0009">Actin-binding</keyword>
<keyword evidence="4" id="KW-0963">Cytoplasm</keyword>
<evidence type="ECO:0000259" key="9">
    <source>
        <dbReference type="PROSITE" id="PS50002"/>
    </source>
</evidence>
<dbReference type="InterPro" id="IPR036028">
    <property type="entry name" value="SH3-like_dom_sf"/>
</dbReference>
<name>A0AAW1BZM9_CROAD</name>
<dbReference type="Gene3D" id="2.30.29.30">
    <property type="entry name" value="Pleckstrin-homology domain (PH domain)/Phosphotyrosine-binding domain (PTB)"/>
    <property type="match status" value="1"/>
</dbReference>
<feature type="compositionally biased region" description="Polar residues" evidence="8">
    <location>
        <begin position="674"/>
        <end position="683"/>
    </location>
</feature>
<dbReference type="Pfam" id="PF07653">
    <property type="entry name" value="SH3_2"/>
    <property type="match status" value="1"/>
</dbReference>
<dbReference type="Pfam" id="PF00612">
    <property type="entry name" value="IQ"/>
    <property type="match status" value="1"/>
</dbReference>
<feature type="region of interest" description="Disordered" evidence="8">
    <location>
        <begin position="756"/>
        <end position="782"/>
    </location>
</feature>
<feature type="region of interest" description="Disordered" evidence="8">
    <location>
        <begin position="795"/>
        <end position="830"/>
    </location>
</feature>
<dbReference type="PROSITE" id="PS50096">
    <property type="entry name" value="IQ"/>
    <property type="match status" value="2"/>
</dbReference>
<dbReference type="CDD" id="cd23767">
    <property type="entry name" value="IQCD"/>
    <property type="match status" value="1"/>
</dbReference>
<dbReference type="Pfam" id="PF26570">
    <property type="entry name" value="MYO15"/>
    <property type="match status" value="1"/>
</dbReference>
<dbReference type="Pfam" id="PF00784">
    <property type="entry name" value="MyTH4"/>
    <property type="match status" value="2"/>
</dbReference>
<evidence type="ECO:0000259" key="10">
    <source>
        <dbReference type="PROSITE" id="PS50057"/>
    </source>
</evidence>
<evidence type="ECO:0000313" key="12">
    <source>
        <dbReference type="EMBL" id="KAK9406887.1"/>
    </source>
</evidence>
<dbReference type="GO" id="GO:0005737">
    <property type="term" value="C:cytoplasm"/>
    <property type="evidence" value="ECO:0007669"/>
    <property type="project" value="UniProtKB-SubCell"/>
</dbReference>
<dbReference type="Proteomes" id="UP001474421">
    <property type="component" value="Unassembled WGS sequence"/>
</dbReference>
<protein>
    <submittedName>
        <fullName evidence="12">Unconventional myosin-XVB-like</fullName>
    </submittedName>
</protein>
<evidence type="ECO:0000256" key="1">
    <source>
        <dbReference type="ARBA" id="ARBA00004496"/>
    </source>
</evidence>
<comment type="similarity">
    <text evidence="2">Belongs to the TRAFAC class myosin-kinesin ATPase superfamily. Myosin family.</text>
</comment>
<dbReference type="InterPro" id="IPR059004">
    <property type="entry name" value="MYO15"/>
</dbReference>
<dbReference type="Gene3D" id="1.25.40.530">
    <property type="entry name" value="MyTH4 domain"/>
    <property type="match status" value="3"/>
</dbReference>
<dbReference type="InterPro" id="IPR019748">
    <property type="entry name" value="FERM_central"/>
</dbReference>
<feature type="domain" description="FERM" evidence="10">
    <location>
        <begin position="1348"/>
        <end position="1653"/>
    </location>
</feature>
<accession>A0AAW1BZM9</accession>
<feature type="region of interest" description="Disordered" evidence="8">
    <location>
        <begin position="593"/>
        <end position="622"/>
    </location>
</feature>
<dbReference type="GO" id="GO:0005856">
    <property type="term" value="C:cytoskeleton"/>
    <property type="evidence" value="ECO:0007669"/>
    <property type="project" value="InterPro"/>
</dbReference>
<dbReference type="PROSITE" id="PS50057">
    <property type="entry name" value="FERM_3"/>
    <property type="match status" value="1"/>
</dbReference>
<dbReference type="SUPFAM" id="SSF47031">
    <property type="entry name" value="Second domain of FERM"/>
    <property type="match status" value="1"/>
</dbReference>
<comment type="subcellular location">
    <subcellularLocation>
        <location evidence="1">Cytoplasm</location>
    </subcellularLocation>
</comment>
<comment type="caution">
    <text evidence="12">The sequence shown here is derived from an EMBL/GenBank/DDBJ whole genome shotgun (WGS) entry which is preliminary data.</text>
</comment>
<evidence type="ECO:0000256" key="7">
    <source>
        <dbReference type="PROSITE-ProRule" id="PRU00192"/>
    </source>
</evidence>
<keyword evidence="5" id="KW-0677">Repeat</keyword>
<dbReference type="Gene3D" id="2.30.30.40">
    <property type="entry name" value="SH3 Domains"/>
    <property type="match status" value="1"/>
</dbReference>
<gene>
    <name evidence="12" type="ORF">NXF25_005661</name>
</gene>
<evidence type="ECO:0000256" key="5">
    <source>
        <dbReference type="ARBA" id="ARBA00022737"/>
    </source>
</evidence>
<dbReference type="InterPro" id="IPR027417">
    <property type="entry name" value="P-loop_NTPase"/>
</dbReference>
<evidence type="ECO:0000256" key="4">
    <source>
        <dbReference type="ARBA" id="ARBA00022490"/>
    </source>
</evidence>
<sequence length="1653" mass="187134">MLEKQRNKKLTWAIVTLQRYLRGLINRRQFQVFRQKITVIQAHFRGYLARKRYQRLKKTLLHFGVAVLVSGNLVHKMRECKRSEDRRQRNKSLIKSTEGSRSCLEMDVRRLEIPAELAALLRLAQDHNRAQNNQVTEVSLPEVKAKAIFSLPPDINNFPFSTFVKNHFQVVSFPALGQPLREPLTQLQAEHRQNALQLNKLILRFISDGDLQGIHKQLLGNYIASRGLASLPLRNELLSQVATQLWKNPDLEQCQQGWVLMATLLSAFTPSPALEKPLLKFVSDHALEGYDGMCQRKLLTSMKQMEGCLELSRSFPPTHLEWTANQRKGKMVLEVCTYKEERISAEVESWTTGEQYAGWILNSRGLDTVPRGWSVSMFTGNKWQDLAGCDFVLDLIGEMEEENCPSQSSSHYPIIPERDVSYSQNNSPNRMSLDIPPAPTFKAPSFPPPALPPMFHKAVHPDIMDSPTPVRELDHYVDGLFKPMLNAGSRSHMSDMESEASLTGRMKGGGKIGPMNQGAYSGYPGMMTMPAFPSMPVMGGMMPATMPGMPAMMMTQPMMPTVDPNQAAAQQQSVINQQALFLAQQMTLQAMKISEHDQQRQQKPIQDSSPPPHPPRSPIRILEDDVPVDIRMDSLSQGTFQKKVEFFQRMGIETIPLKKVNSKSHRTKEKSEDPGTSQESNSDLPLPTQLENYQERKFQNTKPEQPEPSQEIRNIIKNHKKRPVPPPKPIMPVRDIPKSLTKCEPKDEALAKLETLGLDHSSVPSEKIKPSPPSPAAKPSNTIKEKQLALANIFNPHGSVLPPPPPGPPPPPSSPPDSVTDETTGTKDSAKTVLEDTNVKTQLFNLSASVSFSYANPTWKLFLRKEVFYPRENFSHPYCLNLLCDQILRDTYSESCIRISKEERRKMKDLLAKFHVGMDVSSITEEGIKKRIVVAARDNWASYFSRLFPVKGENGSDVQILGVSHRGLQLLKKSKEASFSPEHLKILCSFSYADVLSLELISRNVLQFSLKNEQLILHSQKAQQIKATVEIFLKELKQESNYVIAMRNYVTDDKSLLNFKKGDFIRLLPMKGLEPGWQFGSIGGRSGLFPSAMVQVVAAPDYLNLHMNQQEEVRTGWKKNTQERIANKENSAPSTESEVTRPSTPVNSLDICHYTMTEFAMAHFREAQFMLGWKGMGVEQMDPALLVQHTKVPIQEALLFHSDDELNNLATKNFLTLMRFMGDQPGLKKEDQMDYIYEILQLCKEKKTLHDEVYCQVIKQITENPNLDSCHHGWRLLSLLTGYFLPSSTLMPYITQFLQQICYDSTHHCSGIVQDCQSNLRKLIVYGGRQHLPFLAEMNAFLKGHCFRRMSILLPGGLHYNARIKTFDVTADVLKQICKHIGVTELEEIQEFAILASKDKGKMIRPLHQEEYVHDYLLDESSIGLSFCRITWKIPLHLDNEVYINFHYNQVLQNYMTGSLSLQHTSKLGQQLGTLTLLQHWARGTKSVPTREELKNYIPVSINITPDIVEIAMAYQLETIEPLEPLQAQIGFIEHVIQLPLFGYNVFSAESTSAPDIPSPCIVGVNQEEIVVMSRETQSNQIIIPLNQILRMKTLCQLSTAGLPAVEINYGSVENPKTIWFELQQGDVSYGNVILLNHHSPFSYHRSCITSSP</sequence>
<evidence type="ECO:0000256" key="6">
    <source>
        <dbReference type="ARBA" id="ARBA00023203"/>
    </source>
</evidence>
<feature type="domain" description="MyTH4" evidence="11">
    <location>
        <begin position="1189"/>
        <end position="1342"/>
    </location>
</feature>
<reference evidence="12 13" key="1">
    <citation type="journal article" date="2024" name="Proc. Natl. Acad. Sci. U.S.A.">
        <title>The genetic regulatory architecture and epigenomic basis for age-related changes in rattlesnake venom.</title>
        <authorList>
            <person name="Hogan M.P."/>
            <person name="Holding M.L."/>
            <person name="Nystrom G.S."/>
            <person name="Colston T.J."/>
            <person name="Bartlett D.A."/>
            <person name="Mason A.J."/>
            <person name="Ellsworth S.A."/>
            <person name="Rautsaw R.M."/>
            <person name="Lawrence K.C."/>
            <person name="Strickland J.L."/>
            <person name="He B."/>
            <person name="Fraser P."/>
            <person name="Margres M.J."/>
            <person name="Gilbert D.M."/>
            <person name="Gibbs H.L."/>
            <person name="Parkinson C.L."/>
            <person name="Rokyta D.R."/>
        </authorList>
    </citation>
    <scope>NUCLEOTIDE SEQUENCE [LARGE SCALE GENOMIC DNA]</scope>
    <source>
        <strain evidence="12">DRR0105</strain>
    </source>
</reference>
<dbReference type="PANTHER" id="PTHR22692">
    <property type="entry name" value="MYOSIN VII, XV"/>
    <property type="match status" value="1"/>
</dbReference>
<dbReference type="InterPro" id="IPR011993">
    <property type="entry name" value="PH-like_dom_sf"/>
</dbReference>